<evidence type="ECO:0008006" key="4">
    <source>
        <dbReference type="Google" id="ProtNLM"/>
    </source>
</evidence>
<feature type="transmembrane region" description="Helical" evidence="1">
    <location>
        <begin position="87"/>
        <end position="108"/>
    </location>
</feature>
<keyword evidence="1" id="KW-0472">Membrane</keyword>
<keyword evidence="1" id="KW-1133">Transmembrane helix</keyword>
<name>A0A9N8PPM4_9PEZI</name>
<gene>
    <name evidence="2" type="ORF">AWRI4620_LOCUS1393</name>
</gene>
<reference evidence="2" key="1">
    <citation type="submission" date="2020-06" db="EMBL/GenBank/DDBJ databases">
        <authorList>
            <person name="Onetto C."/>
        </authorList>
    </citation>
    <scope>NUCLEOTIDE SEQUENCE</scope>
</reference>
<dbReference type="AlphaFoldDB" id="A0A9N8PPM4"/>
<keyword evidence="1" id="KW-0812">Transmembrane</keyword>
<evidence type="ECO:0000313" key="2">
    <source>
        <dbReference type="EMBL" id="CAD0107138.1"/>
    </source>
</evidence>
<feature type="transmembrane region" description="Helical" evidence="1">
    <location>
        <begin position="245"/>
        <end position="263"/>
    </location>
</feature>
<dbReference type="OrthoDB" id="5089392at2759"/>
<feature type="transmembrane region" description="Helical" evidence="1">
    <location>
        <begin position="154"/>
        <end position="175"/>
    </location>
</feature>
<evidence type="ECO:0000313" key="3">
    <source>
        <dbReference type="Proteomes" id="UP000745764"/>
    </source>
</evidence>
<comment type="caution">
    <text evidence="2">The sequence shown here is derived from an EMBL/GenBank/DDBJ whole genome shotgun (WGS) entry which is preliminary data.</text>
</comment>
<proteinExistence type="predicted"/>
<keyword evidence="3" id="KW-1185">Reference proteome</keyword>
<feature type="transmembrane region" description="Helical" evidence="1">
    <location>
        <begin position="195"/>
        <end position="214"/>
    </location>
</feature>
<accession>A0A9N8PPM4</accession>
<protein>
    <recommendedName>
        <fullName evidence="4">Integral membrane protein</fullName>
    </recommendedName>
</protein>
<dbReference type="Proteomes" id="UP000745764">
    <property type="component" value="Unassembled WGS sequence"/>
</dbReference>
<feature type="transmembrane region" description="Helical" evidence="1">
    <location>
        <begin position="269"/>
        <end position="288"/>
    </location>
</feature>
<sequence length="440" mass="48616">MTTGASPSGNTDSALDLGKETVDPNRDADKHIFSVSALTYGRGTNGKYILFDRPRIRSIPPLVIGFLDLANSGDFAANVFNRVPVPIYAIVLMVIGATVALVMSTVALRDARSSWKNLKLLREERTLLESMSDDRSAELEINHRDLGTEIFDRAGVDIAMGVGAFLIAVGTYMAIGGANHRVWFASNLLSGYVGNALPAVYGICNVGWSVHVWLRARKQVCAVSKHLHNDVASQLLSVRIRKTQAHAIVTAIVCLVSGALSMVTPTHWWPYPVLLICGLAFLYSTWVYRTQIGYERLLLSEDAVLDETSLTTEILFLQSVKIALLDSPDAWMALGLGDMSMPNLLLFLVRCDLFEQLCLELLNDSCLIKQHFRDPTTSPMTLDQRTLLQLDKPEQIIEISSLARLCLEQHGIQLIKNRERLLLECLGACLLHQKGNDKDG</sequence>
<evidence type="ECO:0000256" key="1">
    <source>
        <dbReference type="SAM" id="Phobius"/>
    </source>
</evidence>
<dbReference type="EMBL" id="CAINUL010000001">
    <property type="protein sequence ID" value="CAD0107138.1"/>
    <property type="molecule type" value="Genomic_DNA"/>
</dbReference>
<organism evidence="2 3">
    <name type="scientific">Aureobasidium uvarum</name>
    <dbReference type="NCBI Taxonomy" id="2773716"/>
    <lineage>
        <taxon>Eukaryota</taxon>
        <taxon>Fungi</taxon>
        <taxon>Dikarya</taxon>
        <taxon>Ascomycota</taxon>
        <taxon>Pezizomycotina</taxon>
        <taxon>Dothideomycetes</taxon>
        <taxon>Dothideomycetidae</taxon>
        <taxon>Dothideales</taxon>
        <taxon>Saccotheciaceae</taxon>
        <taxon>Aureobasidium</taxon>
    </lineage>
</organism>